<keyword evidence="2" id="KW-1185">Reference proteome</keyword>
<name>A0A292Q7R4_9PEZI</name>
<reference evidence="1" key="1">
    <citation type="submission" date="2015-10" db="EMBL/GenBank/DDBJ databases">
        <authorList>
            <person name="Regsiter A."/>
            <person name="william w."/>
        </authorList>
    </citation>
    <scope>NUCLEOTIDE SEQUENCE</scope>
    <source>
        <strain evidence="1">Montdore</strain>
    </source>
</reference>
<dbReference type="Proteomes" id="UP001412239">
    <property type="component" value="Unassembled WGS sequence"/>
</dbReference>
<protein>
    <submittedName>
        <fullName evidence="1">Uncharacterized protein</fullName>
    </submittedName>
</protein>
<sequence>MTSAPSPSSSRTIDHCIPSCNYTGIGVILDLACSLRISLGGLVPLDEAVVIRGAGLCLKIRLRWDDVRVDEAMIEVFGRWVARAEMWEQLLFKTSLQIFDNSEWDIIRDLNTPPLFAVSKLIIGSVDLSRLATPTSEGDTEQLISTVLPTATLICISMEFRFSGLVRGLPLASVSSIMSVADAAIRGVWSSGIANVAPLCAHPGYLREVGEKASYIGLMDEEIGKITRRMGTGMTSYRSELWRVLMKGLGEKKRGRLKSLIGGDANEGLELNETSMLLDRPEAEAEEDLFIFDEEGDDTYFMDPFEGGSGGSGRSSEILGFMGDDDDDEHEEMFLRANYDSGTWI</sequence>
<organism evidence="1 2">
    <name type="scientific">Tuber aestivum</name>
    <name type="common">summer truffle</name>
    <dbReference type="NCBI Taxonomy" id="59557"/>
    <lineage>
        <taxon>Eukaryota</taxon>
        <taxon>Fungi</taxon>
        <taxon>Dikarya</taxon>
        <taxon>Ascomycota</taxon>
        <taxon>Pezizomycotina</taxon>
        <taxon>Pezizomycetes</taxon>
        <taxon>Pezizales</taxon>
        <taxon>Tuberaceae</taxon>
        <taxon>Tuber</taxon>
    </lineage>
</organism>
<dbReference type="AlphaFoldDB" id="A0A292Q7R4"/>
<gene>
    <name evidence="1" type="ORF">GSTUAT00001252001</name>
</gene>
<evidence type="ECO:0000313" key="2">
    <source>
        <dbReference type="Proteomes" id="UP001412239"/>
    </source>
</evidence>
<evidence type="ECO:0000313" key="1">
    <source>
        <dbReference type="EMBL" id="CUS14727.1"/>
    </source>
</evidence>
<proteinExistence type="predicted"/>
<dbReference type="EMBL" id="LN890956">
    <property type="protein sequence ID" value="CUS14727.1"/>
    <property type="molecule type" value="Genomic_DNA"/>
</dbReference>
<accession>A0A292Q7R4</accession>